<evidence type="ECO:0000256" key="1">
    <source>
        <dbReference type="SAM" id="MobiDB-lite"/>
    </source>
</evidence>
<proteinExistence type="predicted"/>
<feature type="region of interest" description="Disordered" evidence="1">
    <location>
        <begin position="768"/>
        <end position="815"/>
    </location>
</feature>
<dbReference type="EMBL" id="NIRI02000056">
    <property type="protein sequence ID" value="KAG5446309.1"/>
    <property type="molecule type" value="Genomic_DNA"/>
</dbReference>
<feature type="compositionally biased region" description="Low complexity" evidence="1">
    <location>
        <begin position="450"/>
        <end position="461"/>
    </location>
</feature>
<protein>
    <submittedName>
        <fullName evidence="2">Uncharacterized protein</fullName>
    </submittedName>
</protein>
<organism evidence="2 3">
    <name type="scientific">Clonorchis sinensis</name>
    <name type="common">Chinese liver fluke</name>
    <dbReference type="NCBI Taxonomy" id="79923"/>
    <lineage>
        <taxon>Eukaryota</taxon>
        <taxon>Metazoa</taxon>
        <taxon>Spiralia</taxon>
        <taxon>Lophotrochozoa</taxon>
        <taxon>Platyhelminthes</taxon>
        <taxon>Trematoda</taxon>
        <taxon>Digenea</taxon>
        <taxon>Opisthorchiida</taxon>
        <taxon>Opisthorchiata</taxon>
        <taxon>Opisthorchiidae</taxon>
        <taxon>Clonorchis</taxon>
    </lineage>
</organism>
<dbReference type="AlphaFoldDB" id="A0A419PGJ1"/>
<feature type="compositionally biased region" description="Polar residues" evidence="1">
    <location>
        <begin position="794"/>
        <end position="805"/>
    </location>
</feature>
<evidence type="ECO:0000313" key="2">
    <source>
        <dbReference type="EMBL" id="KAG5446309.1"/>
    </source>
</evidence>
<comment type="caution">
    <text evidence="2">The sequence shown here is derived from an EMBL/GenBank/DDBJ whole genome shotgun (WGS) entry which is preliminary data.</text>
</comment>
<feature type="region of interest" description="Disordered" evidence="1">
    <location>
        <begin position="273"/>
        <end position="343"/>
    </location>
</feature>
<keyword evidence="3" id="KW-1185">Reference proteome</keyword>
<feature type="compositionally biased region" description="Polar residues" evidence="1">
    <location>
        <begin position="41"/>
        <end position="66"/>
    </location>
</feature>
<name>A0A419PGJ1_CLOSI</name>
<feature type="region of interest" description="Disordered" evidence="1">
    <location>
        <begin position="117"/>
        <end position="137"/>
    </location>
</feature>
<dbReference type="Proteomes" id="UP000286415">
    <property type="component" value="Unassembled WGS sequence"/>
</dbReference>
<evidence type="ECO:0000313" key="3">
    <source>
        <dbReference type="Proteomes" id="UP000286415"/>
    </source>
</evidence>
<feature type="region of interest" description="Disordered" evidence="1">
    <location>
        <begin position="445"/>
        <end position="482"/>
    </location>
</feature>
<dbReference type="OrthoDB" id="6249757at2759"/>
<feature type="region of interest" description="Disordered" evidence="1">
    <location>
        <begin position="1"/>
        <end position="75"/>
    </location>
</feature>
<sequence>MGSCSSKEEIRGNQHSVPFHPRDYPLENPRIRWKDPVDYRQSASSQSLERPSYYSKESVTHYNHQRSPSEGKSTKSQCVRYSSACCAPVGIRQTADGVPYRTSQTQTDVVPQTLVSASSANSPTEGLSLMHPGQDHPDPNNTPLATTGRTVDGRYQLEFVCNGASVEAESFVGQDKDQTTHLITRHIIRHPNCIYDPKKGELHIAILQKLPVDTTQSLDMKPLVYTTNVTSGIEEGDLMIDAIDAPAEQLEPERDTYSPNFIYLGYDPKRARQKKKSCQQKIPVVQTKESKSKIKRSRGASASVSEEPDSTLLRSSQAASTTTAKQDISQLKSEPDPDINGQPGIIMATEPAIVPVIVKRNLRYIPVSSVRNDFGQANKTSDVDVKIPEVAEQFTNNGTCTSLFSLDQPSYINLDQNEIAEEKISVGLPSGSHSIMDYEMDRDAESFRNTSGSTTAPATPSRLPEEQMSLASKSTDNAPERSTPATLVFTTLLNEPREVEAFEEWHEISQAHDFAVHATQRGNEAVTNKEVKRNSRRTFFDLLTNLKRQEPQTQMPGAKTYDTESGSVAPTAQENISPVYSEKNTTVAENTEVSSKQLSDQTSPVVPENSVDSKLKAICTCTINKKKNGNLLCTLDKTVNMHLTGNPVETSGGVRSMTCVATPKMAMEVMLDTQQMRPFLQTPLRRLNAVKPTNREQTAVALRSKTFVSPIRNYSSDRTKYRKGSDEVDLANERSKTDATVPSFLPPIENIHTTTMVSDVQLLTRTSKTEQNGGVTLPKLRQSGSNLSEHKTGASANRNNHIPSKSSRRTRKKEYDILVLHPSK</sequence>
<feature type="compositionally biased region" description="Basic and acidic residues" evidence="1">
    <location>
        <begin position="1"/>
        <end position="12"/>
    </location>
</feature>
<reference evidence="2 3" key="1">
    <citation type="journal article" date="2018" name="Biotechnol. Adv.">
        <title>Improved genomic resources and new bioinformatic workflow for the carcinogenic parasite Clonorchis sinensis: Biotechnological implications.</title>
        <authorList>
            <person name="Wang D."/>
            <person name="Korhonen P.K."/>
            <person name="Gasser R.B."/>
            <person name="Young N.D."/>
        </authorList>
    </citation>
    <scope>NUCLEOTIDE SEQUENCE [LARGE SCALE GENOMIC DNA]</scope>
    <source>
        <strain evidence="2">Cs-k2</strain>
    </source>
</reference>
<dbReference type="InParanoid" id="A0A419PGJ1"/>
<reference evidence="2 3" key="2">
    <citation type="journal article" date="2021" name="Genomics">
        <title>High-quality reference genome for Clonorchis sinensis.</title>
        <authorList>
            <person name="Young N.D."/>
            <person name="Stroehlein A.J."/>
            <person name="Kinkar L."/>
            <person name="Wang T."/>
            <person name="Sohn W.M."/>
            <person name="Chang B.C.H."/>
            <person name="Kaur P."/>
            <person name="Weisz D."/>
            <person name="Dudchenko O."/>
            <person name="Aiden E.L."/>
            <person name="Korhonen P.K."/>
            <person name="Gasser R.B."/>
        </authorList>
    </citation>
    <scope>NUCLEOTIDE SEQUENCE [LARGE SCALE GENOMIC DNA]</scope>
    <source>
        <strain evidence="2">Cs-k2</strain>
    </source>
</reference>
<feature type="compositionally biased region" description="Polar residues" evidence="1">
    <location>
        <begin position="312"/>
        <end position="332"/>
    </location>
</feature>
<accession>A0A419PGJ1</accession>
<feature type="compositionally biased region" description="Basic and acidic residues" evidence="1">
    <location>
        <begin position="20"/>
        <end position="38"/>
    </location>
</feature>
<gene>
    <name evidence="2" type="ORF">CSKR_113501</name>
</gene>